<keyword evidence="2" id="KW-0808">Transferase</keyword>
<name>L9JZA2_TUPCH</name>
<dbReference type="EMBL" id="KB320925">
    <property type="protein sequence ID" value="ELW55816.1"/>
    <property type="molecule type" value="Genomic_DNA"/>
</dbReference>
<dbReference type="GO" id="GO:0005737">
    <property type="term" value="C:cytoplasm"/>
    <property type="evidence" value="ECO:0007669"/>
    <property type="project" value="TreeGrafter"/>
</dbReference>
<dbReference type="Pfam" id="PF17927">
    <property type="entry name" value="Ins134_P3_kin_N"/>
    <property type="match status" value="1"/>
</dbReference>
<dbReference type="GO" id="GO:0000287">
    <property type="term" value="F:magnesium ion binding"/>
    <property type="evidence" value="ECO:0007669"/>
    <property type="project" value="InterPro"/>
</dbReference>
<evidence type="ECO:0000313" key="2">
    <source>
        <dbReference type="EMBL" id="ELW55816.1"/>
    </source>
</evidence>
<dbReference type="Gene3D" id="3.40.50.11370">
    <property type="match status" value="1"/>
</dbReference>
<dbReference type="eggNOG" id="ENOG502QQS1">
    <property type="taxonomic scope" value="Eukaryota"/>
</dbReference>
<keyword evidence="2" id="KW-0418">Kinase</keyword>
<dbReference type="InParanoid" id="L9JZA2"/>
<dbReference type="PANTHER" id="PTHR14217">
    <property type="entry name" value="INOSITOL-TETRAKISPHOSPHATE 1-KINASE"/>
    <property type="match status" value="1"/>
</dbReference>
<reference evidence="3" key="1">
    <citation type="submission" date="2012-07" db="EMBL/GenBank/DDBJ databases">
        <title>Genome of the Chinese tree shrew, a rising model animal genetically related to primates.</title>
        <authorList>
            <person name="Zhang G."/>
            <person name="Fan Y."/>
            <person name="Yao Y."/>
            <person name="Huang Z."/>
        </authorList>
    </citation>
    <scope>NUCLEOTIDE SEQUENCE [LARGE SCALE GENOMIC DNA]</scope>
</reference>
<dbReference type="GO" id="GO:0052726">
    <property type="term" value="F:inositol-1,3,4-trisphosphate 5-kinase activity"/>
    <property type="evidence" value="ECO:0007669"/>
    <property type="project" value="InterPro"/>
</dbReference>
<organism evidence="2 3">
    <name type="scientific">Tupaia chinensis</name>
    <name type="common">Chinese tree shrew</name>
    <name type="synonym">Tupaia belangeri chinensis</name>
    <dbReference type="NCBI Taxonomy" id="246437"/>
    <lineage>
        <taxon>Eukaryota</taxon>
        <taxon>Metazoa</taxon>
        <taxon>Chordata</taxon>
        <taxon>Craniata</taxon>
        <taxon>Vertebrata</taxon>
        <taxon>Euteleostomi</taxon>
        <taxon>Mammalia</taxon>
        <taxon>Eutheria</taxon>
        <taxon>Euarchontoglires</taxon>
        <taxon>Scandentia</taxon>
        <taxon>Tupaiidae</taxon>
        <taxon>Tupaia</taxon>
    </lineage>
</organism>
<gene>
    <name evidence="2" type="ORF">TREES_T100017211</name>
</gene>
<dbReference type="AlphaFoldDB" id="L9JZA2"/>
<dbReference type="PANTHER" id="PTHR14217:SF1">
    <property type="entry name" value="INOSITOL-TETRAKISPHOSPHATE 1-KINASE"/>
    <property type="match status" value="1"/>
</dbReference>
<dbReference type="GO" id="GO:0047325">
    <property type="term" value="F:inositol-3,4,5,6-tetrakisphosphate 1-kinase activity"/>
    <property type="evidence" value="ECO:0007669"/>
    <property type="project" value="InterPro"/>
</dbReference>
<dbReference type="GO" id="GO:0005524">
    <property type="term" value="F:ATP binding"/>
    <property type="evidence" value="ECO:0007669"/>
    <property type="project" value="InterPro"/>
</dbReference>
<keyword evidence="3" id="KW-1185">Reference proteome</keyword>
<dbReference type="Proteomes" id="UP000011518">
    <property type="component" value="Unassembled WGS sequence"/>
</dbReference>
<dbReference type="GO" id="GO:0032957">
    <property type="term" value="P:inositol trisphosphate metabolic process"/>
    <property type="evidence" value="ECO:0007669"/>
    <property type="project" value="InterPro"/>
</dbReference>
<accession>L9JZA2</accession>
<protein>
    <submittedName>
        <fullName evidence="2">Inositol-tetrakisphosphate 1-kinase</fullName>
    </submittedName>
</protein>
<feature type="domain" description="Inositol-tetrakisphosphate 1-kinase N-terminal" evidence="1">
    <location>
        <begin position="5"/>
        <end position="44"/>
    </location>
</feature>
<dbReference type="STRING" id="246437.L9JZA2"/>
<proteinExistence type="predicted"/>
<dbReference type="InterPro" id="IPR008656">
    <property type="entry name" value="Inositol_tetrakis-P_1-kinase"/>
</dbReference>
<sequence length="368" mass="39559">MPLSIPALQLNLSQPLEEQGPLDVIIHKLTDVILEADQNDSQSLELVHRFQVRRAGLPSDVGCAGGGGAPGEATYTWQAVIAVLAWTLRSRSATVRTWAHGRRSNALVPVPGQGPQSLHGYPSDGIFPMWGRTSVSFDAPGIPPSAANLLLWTPALYLELALETSLTPETGMSHVKAVSLRRAGGTGKACPGSSGTSWSLSFPVCEMGTSDRKISPHGAERVTVRGECVTRVCCEGSVYALGPEQRSGGRAGPVDRLRVNPCHDRASPWSPPALLAALPALFDVCSLCAQQSRVQCGLSREYIDAHPETIVLDPLPAIRTLLDRSKSYELIRKIEAYMKVPFAHSVTEELYAVVIVFGCMLLHLTTKA</sequence>
<reference evidence="3" key="2">
    <citation type="journal article" date="2013" name="Nat. Commun.">
        <title>Genome of the Chinese tree shrew.</title>
        <authorList>
            <person name="Fan Y."/>
            <person name="Huang Z.Y."/>
            <person name="Cao C.C."/>
            <person name="Chen C.S."/>
            <person name="Chen Y.X."/>
            <person name="Fan D.D."/>
            <person name="He J."/>
            <person name="Hou H.L."/>
            <person name="Hu L."/>
            <person name="Hu X.T."/>
            <person name="Jiang X.T."/>
            <person name="Lai R."/>
            <person name="Lang Y.S."/>
            <person name="Liang B."/>
            <person name="Liao S.G."/>
            <person name="Mu D."/>
            <person name="Ma Y.Y."/>
            <person name="Niu Y.Y."/>
            <person name="Sun X.Q."/>
            <person name="Xia J.Q."/>
            <person name="Xiao J."/>
            <person name="Xiong Z.Q."/>
            <person name="Xu L."/>
            <person name="Yang L."/>
            <person name="Zhang Y."/>
            <person name="Zhao W."/>
            <person name="Zhao X.D."/>
            <person name="Zheng Y.T."/>
            <person name="Zhou J.M."/>
            <person name="Zhu Y.B."/>
            <person name="Zhang G.J."/>
            <person name="Wang J."/>
            <person name="Yao Y.G."/>
        </authorList>
    </citation>
    <scope>NUCLEOTIDE SEQUENCE [LARGE SCALE GENOMIC DNA]</scope>
</reference>
<evidence type="ECO:0000313" key="3">
    <source>
        <dbReference type="Proteomes" id="UP000011518"/>
    </source>
</evidence>
<dbReference type="InterPro" id="IPR041429">
    <property type="entry name" value="ITPK1_N"/>
</dbReference>
<evidence type="ECO:0000259" key="1">
    <source>
        <dbReference type="Pfam" id="PF17927"/>
    </source>
</evidence>
<dbReference type="GO" id="GO:0052725">
    <property type="term" value="F:inositol-1,3,4-trisphosphate 6-kinase activity"/>
    <property type="evidence" value="ECO:0007669"/>
    <property type="project" value="InterPro"/>
</dbReference>